<comment type="catalytic activity">
    <reaction evidence="9 10 11">
        <text>adenosine(37) in tRNA + dimethylallyl diphosphate = N(6)-dimethylallyladenosine(37) in tRNA + diphosphate</text>
        <dbReference type="Rhea" id="RHEA:26482"/>
        <dbReference type="Rhea" id="RHEA-COMP:10162"/>
        <dbReference type="Rhea" id="RHEA-COMP:10375"/>
        <dbReference type="ChEBI" id="CHEBI:33019"/>
        <dbReference type="ChEBI" id="CHEBI:57623"/>
        <dbReference type="ChEBI" id="CHEBI:74411"/>
        <dbReference type="ChEBI" id="CHEBI:74415"/>
        <dbReference type="EC" id="2.5.1.75"/>
    </reaction>
</comment>
<name>A0A1F2ULA0_9ACTN</name>
<reference evidence="14 15" key="1">
    <citation type="journal article" date="2016" name="Nat. Commun.">
        <title>Thousands of microbial genomes shed light on interconnected biogeochemical processes in an aquifer system.</title>
        <authorList>
            <person name="Anantharaman K."/>
            <person name="Brown C.T."/>
            <person name="Hug L.A."/>
            <person name="Sharon I."/>
            <person name="Castelle C.J."/>
            <person name="Probst A.J."/>
            <person name="Thomas B.C."/>
            <person name="Singh A."/>
            <person name="Wilkins M.J."/>
            <person name="Karaoz U."/>
            <person name="Brodie E.L."/>
            <person name="Williams K.H."/>
            <person name="Hubbard S.S."/>
            <person name="Banfield J.F."/>
        </authorList>
    </citation>
    <scope>NUCLEOTIDE SEQUENCE [LARGE SCALE GENOMIC DNA]</scope>
</reference>
<evidence type="ECO:0000313" key="15">
    <source>
        <dbReference type="Proteomes" id="UP000178086"/>
    </source>
</evidence>
<feature type="site" description="Interaction with substrate tRNA" evidence="10">
    <location>
        <position position="124"/>
    </location>
</feature>
<keyword evidence="5 10" id="KW-0819">tRNA processing</keyword>
<dbReference type="Pfam" id="PF01715">
    <property type="entry name" value="IPPT"/>
    <property type="match status" value="1"/>
</dbReference>
<accession>A0A1F2ULA0</accession>
<dbReference type="GO" id="GO:0052381">
    <property type="term" value="F:tRNA dimethylallyltransferase activity"/>
    <property type="evidence" value="ECO:0007669"/>
    <property type="project" value="UniProtKB-UniRule"/>
</dbReference>
<comment type="similarity">
    <text evidence="3 10 13">Belongs to the IPP transferase family.</text>
</comment>
<dbReference type="GO" id="GO:0006400">
    <property type="term" value="P:tRNA modification"/>
    <property type="evidence" value="ECO:0007669"/>
    <property type="project" value="TreeGrafter"/>
</dbReference>
<dbReference type="EMBL" id="MELI01000060">
    <property type="protein sequence ID" value="OFW33761.1"/>
    <property type="molecule type" value="Genomic_DNA"/>
</dbReference>
<feature type="binding site" evidence="10">
    <location>
        <begin position="12"/>
        <end position="17"/>
    </location>
    <ligand>
        <name>substrate</name>
    </ligand>
</feature>
<protein>
    <recommendedName>
        <fullName evidence="10">tRNA dimethylallyltransferase</fullName>
        <ecNumber evidence="10">2.5.1.75</ecNumber>
    </recommendedName>
    <alternativeName>
        <fullName evidence="10">Dimethylallyl diphosphate:tRNA dimethylallyltransferase</fullName>
        <shortName evidence="10">DMAPP:tRNA dimethylallyltransferase</shortName>
        <shortName evidence="10">DMATase</shortName>
    </alternativeName>
    <alternativeName>
        <fullName evidence="10">Isopentenyl-diphosphate:tRNA isopentenyltransferase</fullName>
        <shortName evidence="10">IPP transferase</shortName>
        <shortName evidence="10">IPPT</shortName>
        <shortName evidence="10">IPTase</shortName>
    </alternativeName>
</protein>
<comment type="function">
    <text evidence="2 10 12">Catalyzes the transfer of a dimethylallyl group onto the adenine at position 37 in tRNAs that read codons beginning with uridine, leading to the formation of N6-(dimethylallyl)adenosine (i(6)A).</text>
</comment>
<evidence type="ECO:0000256" key="1">
    <source>
        <dbReference type="ARBA" id="ARBA00001946"/>
    </source>
</evidence>
<evidence type="ECO:0000256" key="3">
    <source>
        <dbReference type="ARBA" id="ARBA00005842"/>
    </source>
</evidence>
<keyword evidence="6 10" id="KW-0547">Nucleotide-binding</keyword>
<evidence type="ECO:0000256" key="11">
    <source>
        <dbReference type="RuleBase" id="RU003783"/>
    </source>
</evidence>
<evidence type="ECO:0000313" key="14">
    <source>
        <dbReference type="EMBL" id="OFW33761.1"/>
    </source>
</evidence>
<dbReference type="PANTHER" id="PTHR11088:SF60">
    <property type="entry name" value="TRNA DIMETHYLALLYLTRANSFERASE"/>
    <property type="match status" value="1"/>
</dbReference>
<evidence type="ECO:0000256" key="2">
    <source>
        <dbReference type="ARBA" id="ARBA00003213"/>
    </source>
</evidence>
<keyword evidence="7 10" id="KW-0067">ATP-binding</keyword>
<feature type="binding site" evidence="10">
    <location>
        <begin position="10"/>
        <end position="17"/>
    </location>
    <ligand>
        <name>ATP</name>
        <dbReference type="ChEBI" id="CHEBI:30616"/>
    </ligand>
</feature>
<dbReference type="EC" id="2.5.1.75" evidence="10"/>
<feature type="region of interest" description="Interaction with substrate tRNA" evidence="10">
    <location>
        <begin position="35"/>
        <end position="38"/>
    </location>
</feature>
<comment type="cofactor">
    <cofactor evidence="1 10">
        <name>Mg(2+)</name>
        <dbReference type="ChEBI" id="CHEBI:18420"/>
    </cofactor>
</comment>
<evidence type="ECO:0000256" key="12">
    <source>
        <dbReference type="RuleBase" id="RU003784"/>
    </source>
</evidence>
<dbReference type="SUPFAM" id="SSF52540">
    <property type="entry name" value="P-loop containing nucleoside triphosphate hydrolases"/>
    <property type="match status" value="2"/>
</dbReference>
<comment type="caution">
    <text evidence="14">The sequence shown here is derived from an EMBL/GenBank/DDBJ whole genome shotgun (WGS) entry which is preliminary data.</text>
</comment>
<keyword evidence="8 10" id="KW-0460">Magnesium</keyword>
<dbReference type="Gene3D" id="3.40.50.300">
    <property type="entry name" value="P-loop containing nucleotide triphosphate hydrolases"/>
    <property type="match status" value="1"/>
</dbReference>
<gene>
    <name evidence="10" type="primary">miaA</name>
    <name evidence="14" type="ORF">A2074_02990</name>
</gene>
<dbReference type="HAMAP" id="MF_00185">
    <property type="entry name" value="IPP_trans"/>
    <property type="match status" value="1"/>
</dbReference>
<dbReference type="GO" id="GO:0005524">
    <property type="term" value="F:ATP binding"/>
    <property type="evidence" value="ECO:0007669"/>
    <property type="project" value="UniProtKB-UniRule"/>
</dbReference>
<dbReference type="AlphaFoldDB" id="A0A1F2ULA0"/>
<keyword evidence="4 10" id="KW-0808">Transferase</keyword>
<dbReference type="PANTHER" id="PTHR11088">
    <property type="entry name" value="TRNA DIMETHYLALLYLTRANSFERASE"/>
    <property type="match status" value="1"/>
</dbReference>
<evidence type="ECO:0000256" key="9">
    <source>
        <dbReference type="ARBA" id="ARBA00049563"/>
    </source>
</evidence>
<dbReference type="NCBIfam" id="TIGR00174">
    <property type="entry name" value="miaA"/>
    <property type="match status" value="1"/>
</dbReference>
<dbReference type="InterPro" id="IPR039657">
    <property type="entry name" value="Dimethylallyltransferase"/>
</dbReference>
<evidence type="ECO:0000256" key="4">
    <source>
        <dbReference type="ARBA" id="ARBA00022679"/>
    </source>
</evidence>
<dbReference type="InterPro" id="IPR018022">
    <property type="entry name" value="IPT"/>
</dbReference>
<organism evidence="14 15">
    <name type="scientific">Candidatus Aquicultor primus</name>
    <dbReference type="NCBI Taxonomy" id="1797195"/>
    <lineage>
        <taxon>Bacteria</taxon>
        <taxon>Bacillati</taxon>
        <taxon>Actinomycetota</taxon>
        <taxon>Candidatus Aquicultoria</taxon>
        <taxon>Candidatus Aquicultorales</taxon>
        <taxon>Candidatus Aquicultoraceae</taxon>
        <taxon>Candidatus Aquicultor</taxon>
    </lineage>
</organism>
<comment type="caution">
    <text evidence="10">Lacks conserved residue(s) required for the propagation of feature annotation.</text>
</comment>
<evidence type="ECO:0000256" key="8">
    <source>
        <dbReference type="ARBA" id="ARBA00022842"/>
    </source>
</evidence>
<proteinExistence type="inferred from homology"/>
<sequence length="314" mass="34892">MNSKLMVIAGPTATGKTAVSVELAKKLDGEIVSADSMQVYRRLDIGTAKTTAEEMAGVPHHLIDIIEPSEPFSAAAYQLLADAAVKEIAARGKLPILVGGTGLYIRSVIDDLEFPAGDLTSEIRERLQDRAADTEPETLYRELLTKDPAAENIIHPKNKRRIIRALEVIEQTGRPFSDFHKAWSNRSSRYDLAMFGLTVERALLHERINVRVDRMVADGLLDEVCSLIDAGYEQFLTSQQAIGYKEVIRHIKGEMSLNDAISTIKARTRQYAKRQMTWFRADPRITWVDMTEKSAGAAAEEILAHLGGRFTLKG</sequence>
<feature type="site" description="Interaction with substrate tRNA" evidence="10">
    <location>
        <position position="101"/>
    </location>
</feature>
<evidence type="ECO:0000256" key="6">
    <source>
        <dbReference type="ARBA" id="ARBA00022741"/>
    </source>
</evidence>
<dbReference type="Proteomes" id="UP000178086">
    <property type="component" value="Unassembled WGS sequence"/>
</dbReference>
<dbReference type="InterPro" id="IPR027417">
    <property type="entry name" value="P-loop_NTPase"/>
</dbReference>
<evidence type="ECO:0000256" key="13">
    <source>
        <dbReference type="RuleBase" id="RU003785"/>
    </source>
</evidence>
<comment type="subunit">
    <text evidence="10">Monomer.</text>
</comment>
<evidence type="ECO:0000256" key="10">
    <source>
        <dbReference type="HAMAP-Rule" id="MF_00185"/>
    </source>
</evidence>
<evidence type="ECO:0000256" key="7">
    <source>
        <dbReference type="ARBA" id="ARBA00022840"/>
    </source>
</evidence>
<dbReference type="Gene3D" id="1.10.20.140">
    <property type="match status" value="1"/>
</dbReference>
<evidence type="ECO:0000256" key="5">
    <source>
        <dbReference type="ARBA" id="ARBA00022694"/>
    </source>
</evidence>